<dbReference type="GO" id="GO:0003677">
    <property type="term" value="F:DNA binding"/>
    <property type="evidence" value="ECO:0007669"/>
    <property type="project" value="UniProtKB-KW"/>
</dbReference>
<evidence type="ECO:0000256" key="6">
    <source>
        <dbReference type="ARBA" id="ARBA00023163"/>
    </source>
</evidence>
<name>A0A1R3KPB2_9ROSI</name>
<dbReference type="CDD" id="cd00018">
    <property type="entry name" value="AP2"/>
    <property type="match status" value="1"/>
</dbReference>
<keyword evidence="4" id="KW-0238">DNA-binding</keyword>
<dbReference type="InterPro" id="IPR001471">
    <property type="entry name" value="AP2/ERF_dom"/>
</dbReference>
<comment type="subcellular location">
    <subcellularLocation>
        <location evidence="1">Nucleus</location>
    </subcellularLocation>
</comment>
<keyword evidence="3" id="KW-0805">Transcription regulation</keyword>
<dbReference type="EMBL" id="AWUE01012539">
    <property type="protein sequence ID" value="OMP08935.1"/>
    <property type="molecule type" value="Genomic_DNA"/>
</dbReference>
<protein>
    <recommendedName>
        <fullName evidence="9">AP2/ERF domain-containing protein</fullName>
    </recommendedName>
</protein>
<dbReference type="InterPro" id="IPR016177">
    <property type="entry name" value="DNA-bd_dom_sf"/>
</dbReference>
<dbReference type="InterPro" id="IPR036955">
    <property type="entry name" value="AP2/ERF_dom_sf"/>
</dbReference>
<keyword evidence="2" id="KW-0936">Ethylene signaling pathway</keyword>
<evidence type="ECO:0000256" key="4">
    <source>
        <dbReference type="ARBA" id="ARBA00023125"/>
    </source>
</evidence>
<dbReference type="Proteomes" id="UP000187203">
    <property type="component" value="Unassembled WGS sequence"/>
</dbReference>
<keyword evidence="5" id="KW-0010">Activator</keyword>
<evidence type="ECO:0000256" key="8">
    <source>
        <dbReference type="ARBA" id="ARBA00024343"/>
    </source>
</evidence>
<comment type="caution">
    <text evidence="10">The sequence shown here is derived from an EMBL/GenBank/DDBJ whole genome shotgun (WGS) entry which is preliminary data.</text>
</comment>
<dbReference type="InterPro" id="IPR050913">
    <property type="entry name" value="AP2/ERF_ERF"/>
</dbReference>
<evidence type="ECO:0000256" key="2">
    <source>
        <dbReference type="ARBA" id="ARBA00022745"/>
    </source>
</evidence>
<accession>A0A1R3KPB2</accession>
<dbReference type="Pfam" id="PF00847">
    <property type="entry name" value="AP2"/>
    <property type="match status" value="1"/>
</dbReference>
<dbReference type="PANTHER" id="PTHR31194:SF140">
    <property type="entry name" value="ETHYLENE-RESPONSIVE TRANSCRIPTION FACTOR CRF2"/>
    <property type="match status" value="1"/>
</dbReference>
<evidence type="ECO:0000256" key="3">
    <source>
        <dbReference type="ARBA" id="ARBA00023015"/>
    </source>
</evidence>
<dbReference type="GO" id="GO:0005634">
    <property type="term" value="C:nucleus"/>
    <property type="evidence" value="ECO:0007669"/>
    <property type="project" value="UniProtKB-SubCell"/>
</dbReference>
<dbReference type="GO" id="GO:0009873">
    <property type="term" value="P:ethylene-activated signaling pathway"/>
    <property type="evidence" value="ECO:0007669"/>
    <property type="project" value="UniProtKB-KW"/>
</dbReference>
<dbReference type="PROSITE" id="PS51032">
    <property type="entry name" value="AP2_ERF"/>
    <property type="match status" value="1"/>
</dbReference>
<dbReference type="SUPFAM" id="SSF54171">
    <property type="entry name" value="DNA-binding domain"/>
    <property type="match status" value="1"/>
</dbReference>
<feature type="domain" description="AP2/ERF" evidence="9">
    <location>
        <begin position="74"/>
        <end position="137"/>
    </location>
</feature>
<evidence type="ECO:0000256" key="7">
    <source>
        <dbReference type="ARBA" id="ARBA00023242"/>
    </source>
</evidence>
<keyword evidence="11" id="KW-1185">Reference proteome</keyword>
<dbReference type="Gene3D" id="3.30.730.10">
    <property type="entry name" value="AP2/ERF domain"/>
    <property type="match status" value="1"/>
</dbReference>
<dbReference type="AlphaFoldDB" id="A0A1R3KPB2"/>
<evidence type="ECO:0000256" key="1">
    <source>
        <dbReference type="ARBA" id="ARBA00004123"/>
    </source>
</evidence>
<sequence length="282" mass="32311">MNFLKKFRVIYNDPEATDSSSDEEEIETMKKDGISFMKRVVKEISCLAVPVDSSKDINGVSDSKKNRKSLTRCKSRGVRLRPWGKYGAEIRDPIQKKRVWLGTFDTEEEASAVYEEKRREFEAMMATSSTVKSVDLDDLFSQRSPSSVLDNVVAGNPIEDHEPNNHTEFMVKKVVKEYRIFIQSQKSVEKKKSPTKELLKKDEQDSIEGLWEHPSTSGSWEELFGPASENWLNNDAATVDFLQVQQPQLLLLEDDSNRIDHLPDIGVLDSKDMSWIDEILNF</sequence>
<dbReference type="STRING" id="93759.A0A1R3KPB2"/>
<organism evidence="10 11">
    <name type="scientific">Corchorus olitorius</name>
    <dbReference type="NCBI Taxonomy" id="93759"/>
    <lineage>
        <taxon>Eukaryota</taxon>
        <taxon>Viridiplantae</taxon>
        <taxon>Streptophyta</taxon>
        <taxon>Embryophyta</taxon>
        <taxon>Tracheophyta</taxon>
        <taxon>Spermatophyta</taxon>
        <taxon>Magnoliopsida</taxon>
        <taxon>eudicotyledons</taxon>
        <taxon>Gunneridae</taxon>
        <taxon>Pentapetalae</taxon>
        <taxon>rosids</taxon>
        <taxon>malvids</taxon>
        <taxon>Malvales</taxon>
        <taxon>Malvaceae</taxon>
        <taxon>Grewioideae</taxon>
        <taxon>Apeibeae</taxon>
        <taxon>Corchorus</taxon>
    </lineage>
</organism>
<keyword evidence="7" id="KW-0539">Nucleus</keyword>
<comment type="similarity">
    <text evidence="8">Belongs to the AP2/ERF transcription factor family. ERF subfamily.</text>
</comment>
<keyword evidence="6" id="KW-0804">Transcription</keyword>
<evidence type="ECO:0000259" key="9">
    <source>
        <dbReference type="PROSITE" id="PS51032"/>
    </source>
</evidence>
<evidence type="ECO:0000256" key="5">
    <source>
        <dbReference type="ARBA" id="ARBA00023159"/>
    </source>
</evidence>
<gene>
    <name evidence="10" type="ORF">COLO4_05976</name>
</gene>
<evidence type="ECO:0000313" key="10">
    <source>
        <dbReference type="EMBL" id="OMP08935.1"/>
    </source>
</evidence>
<dbReference type="PANTHER" id="PTHR31194">
    <property type="entry name" value="SHN SHINE , DNA BINDING / TRANSCRIPTION FACTOR"/>
    <property type="match status" value="1"/>
</dbReference>
<reference evidence="11" key="1">
    <citation type="submission" date="2013-09" db="EMBL/GenBank/DDBJ databases">
        <title>Corchorus olitorius genome sequencing.</title>
        <authorList>
            <person name="Alam M."/>
            <person name="Haque M.S."/>
            <person name="Islam M.S."/>
            <person name="Emdad E.M."/>
            <person name="Islam M.M."/>
            <person name="Ahmed B."/>
            <person name="Halim A."/>
            <person name="Hossen Q.M.M."/>
            <person name="Hossain M.Z."/>
            <person name="Ahmed R."/>
            <person name="Khan M.M."/>
            <person name="Islam R."/>
            <person name="Rashid M.M."/>
            <person name="Khan S.A."/>
            <person name="Rahman M.S."/>
            <person name="Alam M."/>
            <person name="Yahiya A.S."/>
            <person name="Khan M.S."/>
            <person name="Azam M.S."/>
            <person name="Haque T."/>
            <person name="Lashkar M.Z.H."/>
            <person name="Akhand A.I."/>
            <person name="Morshed G."/>
            <person name="Roy S."/>
            <person name="Uddin K.S."/>
            <person name="Rabeya T."/>
            <person name="Hossain A.S."/>
            <person name="Chowdhury A."/>
            <person name="Snigdha A.R."/>
            <person name="Mortoza M.S."/>
            <person name="Matin S.A."/>
            <person name="Hoque S.M.E."/>
            <person name="Islam M.K."/>
            <person name="Roy D.K."/>
            <person name="Haider R."/>
            <person name="Moosa M.M."/>
            <person name="Elias S.M."/>
            <person name="Hasan A.M."/>
            <person name="Jahan S."/>
            <person name="Shafiuddin M."/>
            <person name="Mahmood N."/>
            <person name="Shommy N.S."/>
        </authorList>
    </citation>
    <scope>NUCLEOTIDE SEQUENCE [LARGE SCALE GENOMIC DNA]</scope>
    <source>
        <strain evidence="11">cv. O-4</strain>
    </source>
</reference>
<dbReference type="PRINTS" id="PR00367">
    <property type="entry name" value="ETHRSPELEMNT"/>
</dbReference>
<dbReference type="OrthoDB" id="1917565at2759"/>
<evidence type="ECO:0000313" key="11">
    <source>
        <dbReference type="Proteomes" id="UP000187203"/>
    </source>
</evidence>
<proteinExistence type="inferred from homology"/>
<dbReference type="GO" id="GO:0003700">
    <property type="term" value="F:DNA-binding transcription factor activity"/>
    <property type="evidence" value="ECO:0007669"/>
    <property type="project" value="InterPro"/>
</dbReference>
<dbReference type="SMART" id="SM00380">
    <property type="entry name" value="AP2"/>
    <property type="match status" value="1"/>
</dbReference>